<name>A0A1F6PG08_9BACT</name>
<dbReference type="Proteomes" id="UP000178254">
    <property type="component" value="Unassembled WGS sequence"/>
</dbReference>
<gene>
    <name evidence="2" type="ORF">A2538_04125</name>
</gene>
<protein>
    <recommendedName>
        <fullName evidence="1">Methyltransferase type 11 domain-containing protein</fullName>
    </recommendedName>
</protein>
<reference evidence="2 3" key="1">
    <citation type="journal article" date="2016" name="Nat. Commun.">
        <title>Thousands of microbial genomes shed light on interconnected biogeochemical processes in an aquifer system.</title>
        <authorList>
            <person name="Anantharaman K."/>
            <person name="Brown C.T."/>
            <person name="Hug L.A."/>
            <person name="Sharon I."/>
            <person name="Castelle C.J."/>
            <person name="Probst A.J."/>
            <person name="Thomas B.C."/>
            <person name="Singh A."/>
            <person name="Wilkins M.J."/>
            <person name="Karaoz U."/>
            <person name="Brodie E.L."/>
            <person name="Williams K.H."/>
            <person name="Hubbard S.S."/>
            <person name="Banfield J.F."/>
        </authorList>
    </citation>
    <scope>NUCLEOTIDE SEQUENCE [LARGE SCALE GENOMIC DNA]</scope>
</reference>
<proteinExistence type="predicted"/>
<dbReference type="Pfam" id="PF08241">
    <property type="entry name" value="Methyltransf_11"/>
    <property type="match status" value="1"/>
</dbReference>
<comment type="caution">
    <text evidence="2">The sequence shown here is derived from an EMBL/GenBank/DDBJ whole genome shotgun (WGS) entry which is preliminary data.</text>
</comment>
<sequence>MKKIKIMNSTIGYDLAAPHYDDKEDYLNSFEQGKVLTYLADVAGKKILDVGAGTGRLSVELSRRGGLVTALDTSSEMLKVLATKNKFIELMVGDAEYLPFDVGVFDYVMATFLIVHLRDPKRFFDEAYRVLKDGGRLIVTNINQKEPPEVKTDKGPIKIESFYHRPEAVQEKLEELAFTIETEDMVFDNDVWVNQILVARK</sequence>
<evidence type="ECO:0000313" key="3">
    <source>
        <dbReference type="Proteomes" id="UP000178254"/>
    </source>
</evidence>
<feature type="domain" description="Methyltransferase type 11" evidence="1">
    <location>
        <begin position="48"/>
        <end position="139"/>
    </location>
</feature>
<dbReference type="PANTHER" id="PTHR43591:SF24">
    <property type="entry name" value="2-METHOXY-6-POLYPRENYL-1,4-BENZOQUINOL METHYLASE, MITOCHONDRIAL"/>
    <property type="match status" value="1"/>
</dbReference>
<dbReference type="CDD" id="cd02440">
    <property type="entry name" value="AdoMet_MTases"/>
    <property type="match status" value="1"/>
</dbReference>
<dbReference type="InterPro" id="IPR029063">
    <property type="entry name" value="SAM-dependent_MTases_sf"/>
</dbReference>
<dbReference type="PANTHER" id="PTHR43591">
    <property type="entry name" value="METHYLTRANSFERASE"/>
    <property type="match status" value="1"/>
</dbReference>
<dbReference type="Gene3D" id="3.40.50.150">
    <property type="entry name" value="Vaccinia Virus protein VP39"/>
    <property type="match status" value="1"/>
</dbReference>
<dbReference type="STRING" id="1798709.A2538_04125"/>
<dbReference type="InterPro" id="IPR013216">
    <property type="entry name" value="Methyltransf_11"/>
</dbReference>
<dbReference type="EMBL" id="MFRE01000004">
    <property type="protein sequence ID" value="OGH95097.1"/>
    <property type="molecule type" value="Genomic_DNA"/>
</dbReference>
<accession>A0A1F6PG08</accession>
<dbReference type="SUPFAM" id="SSF53335">
    <property type="entry name" value="S-adenosyl-L-methionine-dependent methyltransferases"/>
    <property type="match status" value="1"/>
</dbReference>
<dbReference type="AlphaFoldDB" id="A0A1F6PG08"/>
<organism evidence="2 3">
    <name type="scientific">Candidatus Magasanikbacteria bacterium RIFOXYD2_FULL_41_14</name>
    <dbReference type="NCBI Taxonomy" id="1798709"/>
    <lineage>
        <taxon>Bacteria</taxon>
        <taxon>Candidatus Magasanikiibacteriota</taxon>
    </lineage>
</organism>
<dbReference type="GO" id="GO:0008757">
    <property type="term" value="F:S-adenosylmethionine-dependent methyltransferase activity"/>
    <property type="evidence" value="ECO:0007669"/>
    <property type="project" value="InterPro"/>
</dbReference>
<evidence type="ECO:0000313" key="2">
    <source>
        <dbReference type="EMBL" id="OGH95097.1"/>
    </source>
</evidence>
<evidence type="ECO:0000259" key="1">
    <source>
        <dbReference type="Pfam" id="PF08241"/>
    </source>
</evidence>